<reference evidence="1 2" key="1">
    <citation type="submission" date="2024-01" db="EMBL/GenBank/DDBJ databases">
        <authorList>
            <person name="Waweru B."/>
        </authorList>
    </citation>
    <scope>NUCLEOTIDE SEQUENCE [LARGE SCALE GENOMIC DNA]</scope>
</reference>
<name>A0AAV1STP9_9ROSI</name>
<dbReference type="Proteomes" id="UP001314170">
    <property type="component" value="Unassembled WGS sequence"/>
</dbReference>
<protein>
    <recommendedName>
        <fullName evidence="3">Variable large protein</fullName>
    </recommendedName>
</protein>
<dbReference type="EMBL" id="CAWUPB010001197">
    <property type="protein sequence ID" value="CAK7355935.1"/>
    <property type="molecule type" value="Genomic_DNA"/>
</dbReference>
<sequence>MFESTSITAASGKLKKQCTSRKKGGLESAAVMLKLGKAVVADALKTVVNKNNMKKMNGEA</sequence>
<dbReference type="AlphaFoldDB" id="A0AAV1STP9"/>
<gene>
    <name evidence="1" type="ORF">DCAF_LOCUS26198</name>
</gene>
<proteinExistence type="predicted"/>
<keyword evidence="2" id="KW-1185">Reference proteome</keyword>
<accession>A0AAV1STP9</accession>
<evidence type="ECO:0000313" key="1">
    <source>
        <dbReference type="EMBL" id="CAK7355935.1"/>
    </source>
</evidence>
<organism evidence="1 2">
    <name type="scientific">Dovyalis caffra</name>
    <dbReference type="NCBI Taxonomy" id="77055"/>
    <lineage>
        <taxon>Eukaryota</taxon>
        <taxon>Viridiplantae</taxon>
        <taxon>Streptophyta</taxon>
        <taxon>Embryophyta</taxon>
        <taxon>Tracheophyta</taxon>
        <taxon>Spermatophyta</taxon>
        <taxon>Magnoliopsida</taxon>
        <taxon>eudicotyledons</taxon>
        <taxon>Gunneridae</taxon>
        <taxon>Pentapetalae</taxon>
        <taxon>rosids</taxon>
        <taxon>fabids</taxon>
        <taxon>Malpighiales</taxon>
        <taxon>Salicaceae</taxon>
        <taxon>Flacourtieae</taxon>
        <taxon>Dovyalis</taxon>
    </lineage>
</organism>
<comment type="caution">
    <text evidence="1">The sequence shown here is derived from an EMBL/GenBank/DDBJ whole genome shotgun (WGS) entry which is preliminary data.</text>
</comment>
<evidence type="ECO:0008006" key="3">
    <source>
        <dbReference type="Google" id="ProtNLM"/>
    </source>
</evidence>
<evidence type="ECO:0000313" key="2">
    <source>
        <dbReference type="Proteomes" id="UP001314170"/>
    </source>
</evidence>